<dbReference type="InterPro" id="IPR005746">
    <property type="entry name" value="Thioredoxin"/>
</dbReference>
<dbReference type="PRINTS" id="PR00421">
    <property type="entry name" value="THIOREDOXIN"/>
</dbReference>
<dbReference type="SUPFAM" id="SSF52833">
    <property type="entry name" value="Thioredoxin-like"/>
    <property type="match status" value="1"/>
</dbReference>
<dbReference type="PANTHER" id="PTHR46115">
    <property type="entry name" value="THIOREDOXIN-LIKE PROTEIN 1"/>
    <property type="match status" value="1"/>
</dbReference>
<dbReference type="GO" id="GO:0015035">
    <property type="term" value="F:protein-disulfide reductase activity"/>
    <property type="evidence" value="ECO:0007669"/>
    <property type="project" value="InterPro"/>
</dbReference>
<feature type="domain" description="Thioredoxin" evidence="5">
    <location>
        <begin position="1"/>
        <end position="106"/>
    </location>
</feature>
<evidence type="ECO:0000313" key="7">
    <source>
        <dbReference type="Proteomes" id="UP000007879"/>
    </source>
</evidence>
<dbReference type="CDD" id="cd02947">
    <property type="entry name" value="TRX_family"/>
    <property type="match status" value="1"/>
</dbReference>
<proteinExistence type="inferred from homology"/>
<protein>
    <recommendedName>
        <fullName evidence="2">Thioredoxin</fullName>
    </recommendedName>
</protein>
<feature type="site" description="Contributes to redox potential value" evidence="3">
    <location>
        <position position="34"/>
    </location>
</feature>
<dbReference type="EnsemblMetazoa" id="XM_003383115.3">
    <property type="protein sequence ID" value="XP_003383163.1"/>
    <property type="gene ID" value="LOC100634844"/>
</dbReference>
<dbReference type="Gene3D" id="3.40.30.10">
    <property type="entry name" value="Glutaredoxin"/>
    <property type="match status" value="1"/>
</dbReference>
<reference evidence="7" key="1">
    <citation type="journal article" date="2010" name="Nature">
        <title>The Amphimedon queenslandica genome and the evolution of animal complexity.</title>
        <authorList>
            <person name="Srivastava M."/>
            <person name="Simakov O."/>
            <person name="Chapman J."/>
            <person name="Fahey B."/>
            <person name="Gauthier M.E."/>
            <person name="Mitros T."/>
            <person name="Richards G.S."/>
            <person name="Conaco C."/>
            <person name="Dacre M."/>
            <person name="Hellsten U."/>
            <person name="Larroux C."/>
            <person name="Putnam N.H."/>
            <person name="Stanke M."/>
            <person name="Adamska M."/>
            <person name="Darling A."/>
            <person name="Degnan S.M."/>
            <person name="Oakley T.H."/>
            <person name="Plachetzki D.C."/>
            <person name="Zhai Y."/>
            <person name="Adamski M."/>
            <person name="Calcino A."/>
            <person name="Cummins S.F."/>
            <person name="Goodstein D.M."/>
            <person name="Harris C."/>
            <person name="Jackson D.J."/>
            <person name="Leys S.P."/>
            <person name="Shu S."/>
            <person name="Woodcroft B.J."/>
            <person name="Vervoort M."/>
            <person name="Kosik K.S."/>
            <person name="Manning G."/>
            <person name="Degnan B.M."/>
            <person name="Rokhsar D.S."/>
        </authorList>
    </citation>
    <scope>NUCLEOTIDE SEQUENCE [LARGE SCALE GENOMIC DNA]</scope>
</reference>
<dbReference type="PROSITE" id="PS51352">
    <property type="entry name" value="THIOREDOXIN_2"/>
    <property type="match status" value="1"/>
</dbReference>
<keyword evidence="4" id="KW-0676">Redox-active center</keyword>
<evidence type="ECO:0000256" key="4">
    <source>
        <dbReference type="PIRSR" id="PIRSR000077-4"/>
    </source>
</evidence>
<dbReference type="OrthoDB" id="2121326at2759"/>
<sequence length="106" mass="12131">MPKYLETQADFDEALKNAGDKVVVIDFTASWCGPCQMIGPKFEAMSQEFTSLDFYKVDVDKNDETAERQGIQAMPTFQFFKNGKKIDDMRGANEAKLREMIQKYAK</sequence>
<dbReference type="EnsemblMetazoa" id="Aqu2.1.42267_001">
    <property type="protein sequence ID" value="Aqu2.1.42267_001"/>
    <property type="gene ID" value="Aqu2.1.42267"/>
</dbReference>
<dbReference type="NCBIfam" id="TIGR01068">
    <property type="entry name" value="thioredoxin"/>
    <property type="match status" value="1"/>
</dbReference>
<feature type="active site" description="Nucleophile" evidence="3">
    <location>
        <position position="32"/>
    </location>
</feature>
<dbReference type="AlphaFoldDB" id="A0A1X7VQB2"/>
<dbReference type="InterPro" id="IPR017937">
    <property type="entry name" value="Thioredoxin_CS"/>
</dbReference>
<dbReference type="InterPro" id="IPR036249">
    <property type="entry name" value="Thioredoxin-like_sf"/>
</dbReference>
<keyword evidence="1 4" id="KW-1015">Disulfide bond</keyword>
<feature type="disulfide bond" description="Redox-active" evidence="4">
    <location>
        <begin position="32"/>
        <end position="35"/>
    </location>
</feature>
<dbReference type="PIRSF" id="PIRSF000077">
    <property type="entry name" value="Thioredoxin"/>
    <property type="match status" value="1"/>
</dbReference>
<dbReference type="FunFam" id="3.40.30.10:FF:000245">
    <property type="entry name" value="Thioredoxin"/>
    <property type="match status" value="1"/>
</dbReference>
<dbReference type="Pfam" id="PF00085">
    <property type="entry name" value="Thioredoxin"/>
    <property type="match status" value="1"/>
</dbReference>
<accession>A0A1X7VQB2</accession>
<comment type="similarity">
    <text evidence="2">Belongs to the thioredoxin family.</text>
</comment>
<evidence type="ECO:0000259" key="5">
    <source>
        <dbReference type="PROSITE" id="PS51352"/>
    </source>
</evidence>
<feature type="active site" description="Nucleophile" evidence="3">
    <location>
        <position position="35"/>
    </location>
</feature>
<organism evidence="6">
    <name type="scientific">Amphimedon queenslandica</name>
    <name type="common">Sponge</name>
    <dbReference type="NCBI Taxonomy" id="400682"/>
    <lineage>
        <taxon>Eukaryota</taxon>
        <taxon>Metazoa</taxon>
        <taxon>Porifera</taxon>
        <taxon>Demospongiae</taxon>
        <taxon>Heteroscleromorpha</taxon>
        <taxon>Haplosclerida</taxon>
        <taxon>Niphatidae</taxon>
        <taxon>Amphimedon</taxon>
    </lineage>
</organism>
<feature type="site" description="Deprotonates C-terminal active site Cys" evidence="3">
    <location>
        <position position="26"/>
    </location>
</feature>
<dbReference type="OMA" id="CYADWCS"/>
<evidence type="ECO:0000313" key="6">
    <source>
        <dbReference type="EnsemblMetazoa" id="Aqu2.1.42267_001"/>
    </source>
</evidence>
<dbReference type="InterPro" id="IPR013766">
    <property type="entry name" value="Thioredoxin_domain"/>
</dbReference>
<name>A0A1X7VQB2_AMPQE</name>
<keyword evidence="7" id="KW-1185">Reference proteome</keyword>
<feature type="site" description="Contributes to redox potential value" evidence="3">
    <location>
        <position position="33"/>
    </location>
</feature>
<evidence type="ECO:0000256" key="2">
    <source>
        <dbReference type="PIRNR" id="PIRNR000077"/>
    </source>
</evidence>
<evidence type="ECO:0000256" key="1">
    <source>
        <dbReference type="ARBA" id="ARBA00023157"/>
    </source>
</evidence>
<dbReference type="PROSITE" id="PS00194">
    <property type="entry name" value="THIOREDOXIN_1"/>
    <property type="match status" value="1"/>
</dbReference>
<dbReference type="FunCoup" id="A0A1X7VQB2">
    <property type="interactions" value="708"/>
</dbReference>
<gene>
    <name evidence="6" type="primary">100634844</name>
</gene>
<dbReference type="Proteomes" id="UP000007879">
    <property type="component" value="Unassembled WGS sequence"/>
</dbReference>
<dbReference type="KEGG" id="aqu:100634844"/>
<dbReference type="eggNOG" id="KOG0907">
    <property type="taxonomic scope" value="Eukaryota"/>
</dbReference>
<dbReference type="InParanoid" id="A0A1X7VQB2"/>
<reference evidence="6" key="2">
    <citation type="submission" date="2017-05" db="UniProtKB">
        <authorList>
            <consortium name="EnsemblMetazoa"/>
        </authorList>
    </citation>
    <scope>IDENTIFICATION</scope>
</reference>
<dbReference type="STRING" id="400682.A0A1X7VQB2"/>
<evidence type="ECO:0000256" key="3">
    <source>
        <dbReference type="PIRSR" id="PIRSR000077-1"/>
    </source>
</evidence>